<protein>
    <submittedName>
        <fullName evidence="1">Uncharacterized protein</fullName>
    </submittedName>
</protein>
<sequence length="119" mass="13111">MDVPTEDLPPVFTLSSTTGRSRAYDLLLREAGRILNCQPNRVLLSPRRRTRRTKRRTPVRPARRAQPANMTTSQPAVQPGALLPARPAIATSRGSRGVHLVHPFAGTDPLLSADTRKRA</sequence>
<dbReference type="Proteomes" id="UP000821845">
    <property type="component" value="Chromosome 2"/>
</dbReference>
<proteinExistence type="predicted"/>
<evidence type="ECO:0000313" key="2">
    <source>
        <dbReference type="Proteomes" id="UP000821845"/>
    </source>
</evidence>
<organism evidence="1 2">
    <name type="scientific">Hyalomma asiaticum</name>
    <name type="common">Tick</name>
    <dbReference type="NCBI Taxonomy" id="266040"/>
    <lineage>
        <taxon>Eukaryota</taxon>
        <taxon>Metazoa</taxon>
        <taxon>Ecdysozoa</taxon>
        <taxon>Arthropoda</taxon>
        <taxon>Chelicerata</taxon>
        <taxon>Arachnida</taxon>
        <taxon>Acari</taxon>
        <taxon>Parasitiformes</taxon>
        <taxon>Ixodida</taxon>
        <taxon>Ixodoidea</taxon>
        <taxon>Ixodidae</taxon>
        <taxon>Hyalomminae</taxon>
        <taxon>Hyalomma</taxon>
    </lineage>
</organism>
<dbReference type="EMBL" id="CM023482">
    <property type="protein sequence ID" value="KAH6940317.1"/>
    <property type="molecule type" value="Genomic_DNA"/>
</dbReference>
<keyword evidence="2" id="KW-1185">Reference proteome</keyword>
<accession>A0ACB7T1X8</accession>
<reference evidence="1" key="1">
    <citation type="submission" date="2020-05" db="EMBL/GenBank/DDBJ databases">
        <title>Large-scale comparative analyses of tick genomes elucidate their genetic diversity and vector capacities.</title>
        <authorList>
            <person name="Jia N."/>
            <person name="Wang J."/>
            <person name="Shi W."/>
            <person name="Du L."/>
            <person name="Sun Y."/>
            <person name="Zhan W."/>
            <person name="Jiang J."/>
            <person name="Wang Q."/>
            <person name="Zhang B."/>
            <person name="Ji P."/>
            <person name="Sakyi L.B."/>
            <person name="Cui X."/>
            <person name="Yuan T."/>
            <person name="Jiang B."/>
            <person name="Yang W."/>
            <person name="Lam T.T.-Y."/>
            <person name="Chang Q."/>
            <person name="Ding S."/>
            <person name="Wang X."/>
            <person name="Zhu J."/>
            <person name="Ruan X."/>
            <person name="Zhao L."/>
            <person name="Wei J."/>
            <person name="Que T."/>
            <person name="Du C."/>
            <person name="Cheng J."/>
            <person name="Dai P."/>
            <person name="Han X."/>
            <person name="Huang E."/>
            <person name="Gao Y."/>
            <person name="Liu J."/>
            <person name="Shao H."/>
            <person name="Ye R."/>
            <person name="Li L."/>
            <person name="Wei W."/>
            <person name="Wang X."/>
            <person name="Wang C."/>
            <person name="Yang T."/>
            <person name="Huo Q."/>
            <person name="Li W."/>
            <person name="Guo W."/>
            <person name="Chen H."/>
            <person name="Zhou L."/>
            <person name="Ni X."/>
            <person name="Tian J."/>
            <person name="Zhou Y."/>
            <person name="Sheng Y."/>
            <person name="Liu T."/>
            <person name="Pan Y."/>
            <person name="Xia L."/>
            <person name="Li J."/>
            <person name="Zhao F."/>
            <person name="Cao W."/>
        </authorList>
    </citation>
    <scope>NUCLEOTIDE SEQUENCE</scope>
    <source>
        <strain evidence="1">Hyas-2018</strain>
    </source>
</reference>
<evidence type="ECO:0000313" key="1">
    <source>
        <dbReference type="EMBL" id="KAH6940317.1"/>
    </source>
</evidence>
<gene>
    <name evidence="1" type="ORF">HPB50_026644</name>
</gene>
<name>A0ACB7T1X8_HYAAI</name>
<comment type="caution">
    <text evidence="1">The sequence shown here is derived from an EMBL/GenBank/DDBJ whole genome shotgun (WGS) entry which is preliminary data.</text>
</comment>